<accession>A0A4R4KDD3</accession>
<dbReference type="PROSITE" id="PS51257">
    <property type="entry name" value="PROKAR_LIPOPROTEIN"/>
    <property type="match status" value="1"/>
</dbReference>
<keyword evidence="3" id="KW-1185">Reference proteome</keyword>
<dbReference type="Proteomes" id="UP000295706">
    <property type="component" value="Unassembled WGS sequence"/>
</dbReference>
<dbReference type="AlphaFoldDB" id="A0A4R4KDD3"/>
<reference evidence="2 3" key="1">
    <citation type="submission" date="2019-02" db="EMBL/GenBank/DDBJ databases">
        <title>Arundinibacter roseus gen. nov., sp. nov., a new member of the family Cytophagaceae.</title>
        <authorList>
            <person name="Szuroczki S."/>
            <person name="Khayer B."/>
            <person name="Sproer C."/>
            <person name="Toumi M."/>
            <person name="Szabo A."/>
            <person name="Felfoldi T."/>
            <person name="Schumann P."/>
            <person name="Toth E."/>
        </authorList>
    </citation>
    <scope>NUCLEOTIDE SEQUENCE [LARGE SCALE GENOMIC DNA]</scope>
    <source>
        <strain evidence="2 3">DMA-k-7a</strain>
    </source>
</reference>
<evidence type="ECO:0000256" key="1">
    <source>
        <dbReference type="SAM" id="SignalP"/>
    </source>
</evidence>
<evidence type="ECO:0000313" key="2">
    <source>
        <dbReference type="EMBL" id="TDB65924.1"/>
    </source>
</evidence>
<proteinExistence type="predicted"/>
<feature type="chain" id="PRO_5020954809" description="Lipoprotein" evidence="1">
    <location>
        <begin position="19"/>
        <end position="149"/>
    </location>
</feature>
<gene>
    <name evidence="2" type="ORF">EZE20_09155</name>
</gene>
<comment type="caution">
    <text evidence="2">The sequence shown here is derived from an EMBL/GenBank/DDBJ whole genome shotgun (WGS) entry which is preliminary data.</text>
</comment>
<organism evidence="2 3">
    <name type="scientific">Arundinibacter roseus</name>
    <dbReference type="NCBI Taxonomy" id="2070510"/>
    <lineage>
        <taxon>Bacteria</taxon>
        <taxon>Pseudomonadati</taxon>
        <taxon>Bacteroidota</taxon>
        <taxon>Cytophagia</taxon>
        <taxon>Cytophagales</taxon>
        <taxon>Spirosomataceae</taxon>
        <taxon>Arundinibacter</taxon>
    </lineage>
</organism>
<dbReference type="RefSeq" id="WP_132116779.1">
    <property type="nucleotide sequence ID" value="NZ_SMJU01000005.1"/>
</dbReference>
<name>A0A4R4KDD3_9BACT</name>
<keyword evidence="1" id="KW-0732">Signal</keyword>
<feature type="signal peptide" evidence="1">
    <location>
        <begin position="1"/>
        <end position="18"/>
    </location>
</feature>
<evidence type="ECO:0008006" key="4">
    <source>
        <dbReference type="Google" id="ProtNLM"/>
    </source>
</evidence>
<dbReference type="OrthoDB" id="163809at2"/>
<evidence type="ECO:0000313" key="3">
    <source>
        <dbReference type="Proteomes" id="UP000295706"/>
    </source>
</evidence>
<protein>
    <recommendedName>
        <fullName evidence="4">Lipoprotein</fullName>
    </recommendedName>
</protein>
<dbReference type="EMBL" id="SMJU01000005">
    <property type="protein sequence ID" value="TDB65924.1"/>
    <property type="molecule type" value="Genomic_DNA"/>
</dbReference>
<sequence length="149" mass="16144">MKHAAFLVVLVVSIMACSADSIKELSAEKVIRYKETVALPGSATGTLTFAEVTDSRCADGATCIWAGNATVDLELKSTATTEGQSIRLCLGDCKSLYPNAAFRSTDTVQVQLDNQRYSLILTDVSPYPRLSEVAFKKEAYTIKLILKSL</sequence>